<proteinExistence type="predicted"/>
<keyword evidence="2" id="KW-1185">Reference proteome</keyword>
<gene>
    <name evidence="1" type="ORF">GCM10020366_16150</name>
</gene>
<comment type="caution">
    <text evidence="1">The sequence shown here is derived from an EMBL/GenBank/DDBJ whole genome shotgun (WGS) entry which is preliminary data.</text>
</comment>
<sequence length="63" mass="7230">MIAADVPVAEFRGRFPTCGDRSGSLRAIPQEVVRRCRADYVASRCEPRRAIIGRDRREQCPRR</sequence>
<organism evidence="1 2">
    <name type="scientific">Saccharopolyspora gregorii</name>
    <dbReference type="NCBI Taxonomy" id="33914"/>
    <lineage>
        <taxon>Bacteria</taxon>
        <taxon>Bacillati</taxon>
        <taxon>Actinomycetota</taxon>
        <taxon>Actinomycetes</taxon>
        <taxon>Pseudonocardiales</taxon>
        <taxon>Pseudonocardiaceae</taxon>
        <taxon>Saccharopolyspora</taxon>
    </lineage>
</organism>
<evidence type="ECO:0000313" key="2">
    <source>
        <dbReference type="Proteomes" id="UP001500483"/>
    </source>
</evidence>
<accession>A0ABP6RKC2</accession>
<evidence type="ECO:0000313" key="1">
    <source>
        <dbReference type="EMBL" id="GAA3355554.1"/>
    </source>
</evidence>
<name>A0ABP6RKC2_9PSEU</name>
<dbReference type="Proteomes" id="UP001500483">
    <property type="component" value="Unassembled WGS sequence"/>
</dbReference>
<reference evidence="2" key="1">
    <citation type="journal article" date="2019" name="Int. J. Syst. Evol. Microbiol.">
        <title>The Global Catalogue of Microorganisms (GCM) 10K type strain sequencing project: providing services to taxonomists for standard genome sequencing and annotation.</title>
        <authorList>
            <consortium name="The Broad Institute Genomics Platform"/>
            <consortium name="The Broad Institute Genome Sequencing Center for Infectious Disease"/>
            <person name="Wu L."/>
            <person name="Ma J."/>
        </authorList>
    </citation>
    <scope>NUCLEOTIDE SEQUENCE [LARGE SCALE GENOMIC DNA]</scope>
    <source>
        <strain evidence="2">JCM 9687</strain>
    </source>
</reference>
<protein>
    <submittedName>
        <fullName evidence="1">Uncharacterized protein</fullName>
    </submittedName>
</protein>
<dbReference type="EMBL" id="BAAAYK010000038">
    <property type="protein sequence ID" value="GAA3355554.1"/>
    <property type="molecule type" value="Genomic_DNA"/>
</dbReference>